<dbReference type="EMBL" id="ABJB010185365">
    <property type="status" value="NOT_ANNOTATED_CDS"/>
    <property type="molecule type" value="Genomic_DNA"/>
</dbReference>
<organism>
    <name type="scientific">Ixodes scapularis</name>
    <name type="common">Black-legged tick</name>
    <name type="synonym">Deer tick</name>
    <dbReference type="NCBI Taxonomy" id="6945"/>
    <lineage>
        <taxon>Eukaryota</taxon>
        <taxon>Metazoa</taxon>
        <taxon>Ecdysozoa</taxon>
        <taxon>Arthropoda</taxon>
        <taxon>Chelicerata</taxon>
        <taxon>Arachnida</taxon>
        <taxon>Acari</taxon>
        <taxon>Parasitiformes</taxon>
        <taxon>Ixodida</taxon>
        <taxon>Ixodoidea</taxon>
        <taxon>Ixodidae</taxon>
        <taxon>Ixodinae</taxon>
        <taxon>Ixodes</taxon>
    </lineage>
</organism>
<dbReference type="Proteomes" id="UP000001555">
    <property type="component" value="Unassembled WGS sequence"/>
</dbReference>
<dbReference type="InParanoid" id="B7PUV5"/>
<evidence type="ECO:0000313" key="1">
    <source>
        <dbReference type="EMBL" id="EEC10377.1"/>
    </source>
</evidence>
<evidence type="ECO:0000313" key="3">
    <source>
        <dbReference type="Proteomes" id="UP000001555"/>
    </source>
</evidence>
<reference evidence="2" key="2">
    <citation type="submission" date="2020-05" db="UniProtKB">
        <authorList>
            <consortium name="EnsemblMetazoa"/>
        </authorList>
    </citation>
    <scope>IDENTIFICATION</scope>
    <source>
        <strain evidence="2">wikel</strain>
    </source>
</reference>
<reference evidence="1 3" key="1">
    <citation type="submission" date="2008-03" db="EMBL/GenBank/DDBJ databases">
        <title>Annotation of Ixodes scapularis.</title>
        <authorList>
            <consortium name="Ixodes scapularis Genome Project Consortium"/>
            <person name="Caler E."/>
            <person name="Hannick L.I."/>
            <person name="Bidwell S."/>
            <person name="Joardar V."/>
            <person name="Thiagarajan M."/>
            <person name="Amedeo P."/>
            <person name="Galinsky K.J."/>
            <person name="Schobel S."/>
            <person name="Inman J."/>
            <person name="Hostetler J."/>
            <person name="Miller J."/>
            <person name="Hammond M."/>
            <person name="Megy K."/>
            <person name="Lawson D."/>
            <person name="Kodira C."/>
            <person name="Sutton G."/>
            <person name="Meyer J."/>
            <person name="Hill C.A."/>
            <person name="Birren B."/>
            <person name="Nene V."/>
            <person name="Collins F."/>
            <person name="Alarcon-Chaidez F."/>
            <person name="Wikel S."/>
            <person name="Strausberg R."/>
        </authorList>
    </citation>
    <scope>NUCLEOTIDE SEQUENCE [LARGE SCALE GENOMIC DNA]</scope>
    <source>
        <strain evidence="3">Wikel</strain>
        <strain evidence="1">Wikel colony</strain>
    </source>
</reference>
<proteinExistence type="predicted"/>
<protein>
    <submittedName>
        <fullName evidence="1 2">Uncharacterized protein</fullName>
    </submittedName>
</protein>
<dbReference type="PaxDb" id="6945-B7PUV5"/>
<accession>B7PUV5</accession>
<dbReference type="VEuPathDB" id="VectorBase:ISCW007596"/>
<keyword evidence="3" id="KW-1185">Reference proteome</keyword>
<evidence type="ECO:0000313" key="2">
    <source>
        <dbReference type="EnsemblMetazoa" id="ISCW007596-PA"/>
    </source>
</evidence>
<dbReference type="AlphaFoldDB" id="B7PUV5"/>
<dbReference type="HOGENOM" id="CLU_2888257_0_0_1"/>
<sequence length="63" mass="7085">MRVSEVDVKEDEDVDVVDVDADVRRASEDSVESLARDDDAWLEDLDDADVDTRLWDRSSGESA</sequence>
<gene>
    <name evidence="1" type="ORF">IscW_ISCW007596</name>
</gene>
<dbReference type="EnsemblMetazoa" id="ISCW007596-RA">
    <property type="protein sequence ID" value="ISCW007596-PA"/>
    <property type="gene ID" value="ISCW007596"/>
</dbReference>
<dbReference type="EMBL" id="DS795492">
    <property type="protein sequence ID" value="EEC10377.1"/>
    <property type="molecule type" value="Genomic_DNA"/>
</dbReference>
<name>B7PUV5_IXOSC</name>